<dbReference type="EMBL" id="MSCN01000001">
    <property type="protein sequence ID" value="PQJ79294.1"/>
    <property type="molecule type" value="Genomic_DNA"/>
</dbReference>
<dbReference type="Proteomes" id="UP000238882">
    <property type="component" value="Unassembled WGS sequence"/>
</dbReference>
<dbReference type="InterPro" id="IPR027417">
    <property type="entry name" value="P-loop_NTPase"/>
</dbReference>
<accession>A0A2S7WNX9</accession>
<dbReference type="OrthoDB" id="5401077at2"/>
<feature type="modified residue" description="4-aspartylphosphate" evidence="5">
    <location>
        <position position="56"/>
    </location>
</feature>
<evidence type="ECO:0000256" key="3">
    <source>
        <dbReference type="ARBA" id="ARBA00023015"/>
    </source>
</evidence>
<keyword evidence="1" id="KW-0547">Nucleotide-binding</keyword>
<dbReference type="InterPro" id="IPR003593">
    <property type="entry name" value="AAA+_ATPase"/>
</dbReference>
<dbReference type="PROSITE" id="PS50045">
    <property type="entry name" value="SIGMA54_INTERACT_4"/>
    <property type="match status" value="1"/>
</dbReference>
<evidence type="ECO:0000313" key="9">
    <source>
        <dbReference type="Proteomes" id="UP000238882"/>
    </source>
</evidence>
<dbReference type="CDD" id="cd00009">
    <property type="entry name" value="AAA"/>
    <property type="match status" value="1"/>
</dbReference>
<evidence type="ECO:0000259" key="6">
    <source>
        <dbReference type="PROSITE" id="PS50045"/>
    </source>
</evidence>
<dbReference type="SUPFAM" id="SSF52540">
    <property type="entry name" value="P-loop containing nucleoside triphosphate hydrolases"/>
    <property type="match status" value="1"/>
</dbReference>
<dbReference type="InterPro" id="IPR002197">
    <property type="entry name" value="HTH_Fis"/>
</dbReference>
<dbReference type="Pfam" id="PF00158">
    <property type="entry name" value="Sigma54_activat"/>
    <property type="match status" value="1"/>
</dbReference>
<dbReference type="PROSITE" id="PS00676">
    <property type="entry name" value="SIGMA54_INTERACT_2"/>
    <property type="match status" value="1"/>
</dbReference>
<dbReference type="InterPro" id="IPR002078">
    <property type="entry name" value="Sigma_54_int"/>
</dbReference>
<evidence type="ECO:0000259" key="7">
    <source>
        <dbReference type="PROSITE" id="PS50110"/>
    </source>
</evidence>
<dbReference type="SMART" id="SM00448">
    <property type="entry name" value="REC"/>
    <property type="match status" value="1"/>
</dbReference>
<dbReference type="Gene3D" id="1.10.8.60">
    <property type="match status" value="1"/>
</dbReference>
<dbReference type="InterPro" id="IPR058031">
    <property type="entry name" value="AAA_lid_NorR"/>
</dbReference>
<evidence type="ECO:0000256" key="2">
    <source>
        <dbReference type="ARBA" id="ARBA00022840"/>
    </source>
</evidence>
<dbReference type="InterPro" id="IPR011006">
    <property type="entry name" value="CheY-like_superfamily"/>
</dbReference>
<dbReference type="SMART" id="SM00382">
    <property type="entry name" value="AAA"/>
    <property type="match status" value="1"/>
</dbReference>
<dbReference type="PROSITE" id="PS50110">
    <property type="entry name" value="RESPONSE_REGULATORY"/>
    <property type="match status" value="1"/>
</dbReference>
<keyword evidence="4" id="KW-0804">Transcription</keyword>
<dbReference type="Gene3D" id="3.40.50.300">
    <property type="entry name" value="P-loop containing nucleotide triphosphate hydrolases"/>
    <property type="match status" value="1"/>
</dbReference>
<organism evidence="8 9">
    <name type="scientific">Polaribacter porphyrae</name>
    <dbReference type="NCBI Taxonomy" id="1137780"/>
    <lineage>
        <taxon>Bacteria</taxon>
        <taxon>Pseudomonadati</taxon>
        <taxon>Bacteroidota</taxon>
        <taxon>Flavobacteriia</taxon>
        <taxon>Flavobacteriales</taxon>
        <taxon>Flavobacteriaceae</taxon>
    </lineage>
</organism>
<dbReference type="InterPro" id="IPR001789">
    <property type="entry name" value="Sig_transdc_resp-reg_receiver"/>
</dbReference>
<sequence length="448" mass="50434">MVLKKAKILVIDDDVDVLTAIRLLLKPLVNEIVVEKNPNNINFQIESKKFDLIILDMNFNGLVNTGNEGIFWLNKIKQFNPNIAVVLMTAYADIDLAVRGLKEGASDFLIKPWKNEKIINTLTSILKSEKSKESVKSTFSPKQFSIIGESDAMQDVFLKLNKVAPTDANVLILGENGTGKDLIARALHENSNRKHKPFVKVDVGSLTSTLFESELFGYKKGAFTGANEDRKGRFETANGGTLFLDEIGNISLGQQVRLLTVLQNRQVTPLGSNKPIDVDIRLICATNENPSVLADEKKFRKDLIYRINTVDITVPPLRDRNTDITLLTKHFIQVYEDKYNKGPFEMGADFLKKLKKHDFPGNVRELQYVLERAIIMADGNQLNSEDLVFSSIERSTQKTTPQTLNLDDLEKNAILTVLEKHKGNISKSAKELGITRAALYRRLEKYEL</sequence>
<dbReference type="Gene3D" id="3.40.50.2300">
    <property type="match status" value="1"/>
</dbReference>
<dbReference type="GO" id="GO:0043565">
    <property type="term" value="F:sequence-specific DNA binding"/>
    <property type="evidence" value="ECO:0007669"/>
    <property type="project" value="InterPro"/>
</dbReference>
<reference evidence="8 9" key="1">
    <citation type="submission" date="2016-12" db="EMBL/GenBank/DDBJ databases">
        <title>Trade-off between light-utilization and light-protection in marine flavobacteria.</title>
        <authorList>
            <person name="Kumagai Y."/>
            <person name="Yoshizawa S."/>
            <person name="Kogure K."/>
            <person name="Iwasaki W."/>
        </authorList>
    </citation>
    <scope>NUCLEOTIDE SEQUENCE [LARGE SCALE GENOMIC DNA]</scope>
    <source>
        <strain evidence="8 9">NBRC 108759</strain>
    </source>
</reference>
<dbReference type="PRINTS" id="PR01590">
    <property type="entry name" value="HTHFIS"/>
</dbReference>
<dbReference type="PANTHER" id="PTHR32071:SF113">
    <property type="entry name" value="ALGINATE BIOSYNTHESIS TRANSCRIPTIONAL REGULATORY PROTEIN ALGB"/>
    <property type="match status" value="1"/>
</dbReference>
<dbReference type="GO" id="GO:0000160">
    <property type="term" value="P:phosphorelay signal transduction system"/>
    <property type="evidence" value="ECO:0007669"/>
    <property type="project" value="InterPro"/>
</dbReference>
<dbReference type="Pfam" id="PF00072">
    <property type="entry name" value="Response_reg"/>
    <property type="match status" value="1"/>
</dbReference>
<keyword evidence="9" id="KW-1185">Reference proteome</keyword>
<dbReference type="RefSeq" id="WP_105015893.1">
    <property type="nucleotide sequence ID" value="NZ_MSCN01000001.1"/>
</dbReference>
<dbReference type="Gene3D" id="1.10.10.60">
    <property type="entry name" value="Homeodomain-like"/>
    <property type="match status" value="1"/>
</dbReference>
<proteinExistence type="predicted"/>
<dbReference type="InterPro" id="IPR025943">
    <property type="entry name" value="Sigma_54_int_dom_ATP-bd_2"/>
</dbReference>
<feature type="domain" description="Response regulatory" evidence="7">
    <location>
        <begin position="7"/>
        <end position="126"/>
    </location>
</feature>
<dbReference type="SUPFAM" id="SSF52172">
    <property type="entry name" value="CheY-like"/>
    <property type="match status" value="1"/>
</dbReference>
<gene>
    <name evidence="8" type="ORF">BTO18_08970</name>
</gene>
<protein>
    <submittedName>
        <fullName evidence="8">Sigma-54-dependent Fis family transcriptional regulator</fullName>
    </submittedName>
</protein>
<keyword evidence="2" id="KW-0067">ATP-binding</keyword>
<dbReference type="GO" id="GO:0006355">
    <property type="term" value="P:regulation of DNA-templated transcription"/>
    <property type="evidence" value="ECO:0007669"/>
    <property type="project" value="InterPro"/>
</dbReference>
<keyword evidence="3" id="KW-0805">Transcription regulation</keyword>
<evidence type="ECO:0000256" key="4">
    <source>
        <dbReference type="ARBA" id="ARBA00023163"/>
    </source>
</evidence>
<dbReference type="GO" id="GO:0005524">
    <property type="term" value="F:ATP binding"/>
    <property type="evidence" value="ECO:0007669"/>
    <property type="project" value="UniProtKB-KW"/>
</dbReference>
<dbReference type="PANTHER" id="PTHR32071">
    <property type="entry name" value="TRANSCRIPTIONAL REGULATORY PROTEIN"/>
    <property type="match status" value="1"/>
</dbReference>
<keyword evidence="5" id="KW-0597">Phosphoprotein</keyword>
<evidence type="ECO:0000256" key="1">
    <source>
        <dbReference type="ARBA" id="ARBA00022741"/>
    </source>
</evidence>
<dbReference type="SUPFAM" id="SSF46689">
    <property type="entry name" value="Homeodomain-like"/>
    <property type="match status" value="1"/>
</dbReference>
<dbReference type="Pfam" id="PF02954">
    <property type="entry name" value="HTH_8"/>
    <property type="match status" value="1"/>
</dbReference>
<dbReference type="CDD" id="cd00156">
    <property type="entry name" value="REC"/>
    <property type="match status" value="1"/>
</dbReference>
<comment type="caution">
    <text evidence="8">The sequence shown here is derived from an EMBL/GenBank/DDBJ whole genome shotgun (WGS) entry which is preliminary data.</text>
</comment>
<dbReference type="AlphaFoldDB" id="A0A2S7WNX9"/>
<evidence type="ECO:0000313" key="8">
    <source>
        <dbReference type="EMBL" id="PQJ79294.1"/>
    </source>
</evidence>
<dbReference type="Pfam" id="PF25601">
    <property type="entry name" value="AAA_lid_14"/>
    <property type="match status" value="1"/>
</dbReference>
<dbReference type="InterPro" id="IPR009057">
    <property type="entry name" value="Homeodomain-like_sf"/>
</dbReference>
<dbReference type="FunFam" id="3.40.50.300:FF:000006">
    <property type="entry name" value="DNA-binding transcriptional regulator NtrC"/>
    <property type="match status" value="1"/>
</dbReference>
<name>A0A2S7WNX9_9FLAO</name>
<feature type="domain" description="Sigma-54 factor interaction" evidence="6">
    <location>
        <begin position="146"/>
        <end position="375"/>
    </location>
</feature>
<evidence type="ECO:0000256" key="5">
    <source>
        <dbReference type="PROSITE-ProRule" id="PRU00169"/>
    </source>
</evidence>